<dbReference type="AlphaFoldDB" id="A0AA86TQB5"/>
<comment type="caution">
    <text evidence="2">The sequence shown here is derived from an EMBL/GenBank/DDBJ whole genome shotgun (WGS) entry which is preliminary data.</text>
</comment>
<reference evidence="2" key="1">
    <citation type="submission" date="2023-06" db="EMBL/GenBank/DDBJ databases">
        <authorList>
            <person name="Kurt Z."/>
        </authorList>
    </citation>
    <scope>NUCLEOTIDE SEQUENCE</scope>
</reference>
<dbReference type="EMBL" id="CATOUU010000310">
    <property type="protein sequence ID" value="CAI9924355.1"/>
    <property type="molecule type" value="Genomic_DNA"/>
</dbReference>
<accession>A0AA86TQB5</accession>
<dbReference type="EMBL" id="CAXDID020000356">
    <property type="protein sequence ID" value="CAL6081829.1"/>
    <property type="molecule type" value="Genomic_DNA"/>
</dbReference>
<evidence type="ECO:0000313" key="3">
    <source>
        <dbReference type="EMBL" id="CAL6081829.1"/>
    </source>
</evidence>
<sequence>MSDTTAQAVIINYIFFLVLLGIIILLMVINFSYRLFVKKLGERLLLSHIPVQPLEYMKNKSKHVKLLFKNIDETIINRIQQQDVKIAVESSQCPELVPLQQQKFDQMIIPLHLNISMSQELSTQHFQAFGHLQNYLDLDKLFLNIKSPAVRTYKYIYNQIIYGEPQVCQDFSLIKQFGEAKEDIIKTMNQK</sequence>
<dbReference type="Proteomes" id="UP001642409">
    <property type="component" value="Unassembled WGS sequence"/>
</dbReference>
<reference evidence="3 4" key="2">
    <citation type="submission" date="2024-07" db="EMBL/GenBank/DDBJ databases">
        <authorList>
            <person name="Akdeniz Z."/>
        </authorList>
    </citation>
    <scope>NUCLEOTIDE SEQUENCE [LARGE SCALE GENOMIC DNA]</scope>
</reference>
<keyword evidence="4" id="KW-1185">Reference proteome</keyword>
<proteinExistence type="predicted"/>
<evidence type="ECO:0000313" key="4">
    <source>
        <dbReference type="Proteomes" id="UP001642409"/>
    </source>
</evidence>
<keyword evidence="1" id="KW-0812">Transmembrane</keyword>
<gene>
    <name evidence="2" type="ORF">HINF_LOCUS12000</name>
    <name evidence="3" type="ORF">HINF_LOCUS60621</name>
</gene>
<keyword evidence="1" id="KW-0472">Membrane</keyword>
<evidence type="ECO:0000256" key="1">
    <source>
        <dbReference type="SAM" id="Phobius"/>
    </source>
</evidence>
<feature type="transmembrane region" description="Helical" evidence="1">
    <location>
        <begin position="6"/>
        <end position="29"/>
    </location>
</feature>
<name>A0AA86TQB5_9EUKA</name>
<protein>
    <submittedName>
        <fullName evidence="3">Hypothetical_protein</fullName>
    </submittedName>
</protein>
<organism evidence="2">
    <name type="scientific">Hexamita inflata</name>
    <dbReference type="NCBI Taxonomy" id="28002"/>
    <lineage>
        <taxon>Eukaryota</taxon>
        <taxon>Metamonada</taxon>
        <taxon>Diplomonadida</taxon>
        <taxon>Hexamitidae</taxon>
        <taxon>Hexamitinae</taxon>
        <taxon>Hexamita</taxon>
    </lineage>
</organism>
<evidence type="ECO:0000313" key="2">
    <source>
        <dbReference type="EMBL" id="CAI9924355.1"/>
    </source>
</evidence>
<keyword evidence="1" id="KW-1133">Transmembrane helix</keyword>